<evidence type="ECO:0000313" key="2">
    <source>
        <dbReference type="Proteomes" id="UP000529637"/>
    </source>
</evidence>
<dbReference type="Gene3D" id="3.40.50.1820">
    <property type="entry name" value="alpha/beta hydrolase"/>
    <property type="match status" value="1"/>
</dbReference>
<keyword evidence="1" id="KW-0378">Hydrolase</keyword>
<sequence>MLLAGCGALQPTRVPLRTIALAAPCATPASTLVVFLPGSYSTPEDFVAHGFVDALRRQRVAADLLLVDAHLGYYSERSVLERLRADVLAPAGARGYREVWLVGISIGAYGALLHAATARGAEPSVAGIVAIAPYLGEYRITQSIGNAGGLVRWSPPGWLDADAADVALWRWLQRAAAGATSTRLYLAYGRSDRFATSDRLLDAALPAGRAFTAPGGHDWPVWEALWRDLAPALPLPRDAACEVPREPARPAR</sequence>
<keyword evidence="2" id="KW-1185">Reference proteome</keyword>
<proteinExistence type="predicted"/>
<accession>A0A7Y6NKB5</accession>
<gene>
    <name evidence="1" type="ORF">HQN59_03020</name>
</gene>
<dbReference type="Proteomes" id="UP000529637">
    <property type="component" value="Unassembled WGS sequence"/>
</dbReference>
<reference evidence="1 2" key="1">
    <citation type="submission" date="2020-06" db="EMBL/GenBank/DDBJ databases">
        <title>Schlegella sp. ID0723 isolated from air conditioner.</title>
        <authorList>
            <person name="Kim D.Y."/>
            <person name="Kim D.-U."/>
        </authorList>
    </citation>
    <scope>NUCLEOTIDE SEQUENCE [LARGE SCALE GENOMIC DNA]</scope>
    <source>
        <strain evidence="1 2">ID0723</strain>
    </source>
</reference>
<dbReference type="AlphaFoldDB" id="A0A7Y6NKB5"/>
<organism evidence="1 2">
    <name type="scientific">Piscinibacter koreensis</name>
    <dbReference type="NCBI Taxonomy" id="2742824"/>
    <lineage>
        <taxon>Bacteria</taxon>
        <taxon>Pseudomonadati</taxon>
        <taxon>Pseudomonadota</taxon>
        <taxon>Betaproteobacteria</taxon>
        <taxon>Burkholderiales</taxon>
        <taxon>Sphaerotilaceae</taxon>
        <taxon>Piscinibacter</taxon>
    </lineage>
</organism>
<comment type="caution">
    <text evidence="1">The sequence shown here is derived from an EMBL/GenBank/DDBJ whole genome shotgun (WGS) entry which is preliminary data.</text>
</comment>
<dbReference type="GO" id="GO:0016787">
    <property type="term" value="F:hydrolase activity"/>
    <property type="evidence" value="ECO:0007669"/>
    <property type="project" value="UniProtKB-KW"/>
</dbReference>
<protein>
    <submittedName>
        <fullName evidence="1">Alpha/beta hydrolase</fullName>
    </submittedName>
</protein>
<dbReference type="InterPro" id="IPR029058">
    <property type="entry name" value="AB_hydrolase_fold"/>
</dbReference>
<evidence type="ECO:0000313" key="1">
    <source>
        <dbReference type="EMBL" id="NUZ04725.1"/>
    </source>
</evidence>
<dbReference type="EMBL" id="JABWMJ010000001">
    <property type="protein sequence ID" value="NUZ04725.1"/>
    <property type="molecule type" value="Genomic_DNA"/>
</dbReference>
<name>A0A7Y6NKB5_9BURK</name>
<dbReference type="SUPFAM" id="SSF53474">
    <property type="entry name" value="alpha/beta-Hydrolases"/>
    <property type="match status" value="1"/>
</dbReference>